<dbReference type="GO" id="GO:0008270">
    <property type="term" value="F:zinc ion binding"/>
    <property type="evidence" value="ECO:0007669"/>
    <property type="project" value="UniProtKB-KW"/>
</dbReference>
<feature type="region of interest" description="Disordered" evidence="22">
    <location>
        <begin position="1323"/>
        <end position="1360"/>
    </location>
</feature>
<dbReference type="PANTHER" id="PTHR45846:SF1">
    <property type="entry name" value="TRNA-DIHYDROURIDINE(47) SYNTHASE [NAD(P)(+)]-LIKE"/>
    <property type="match status" value="1"/>
</dbReference>
<evidence type="ECO:0000256" key="20">
    <source>
        <dbReference type="RuleBase" id="RU291113"/>
    </source>
</evidence>
<keyword evidence="13 20" id="KW-0560">Oxidoreductase</keyword>
<evidence type="ECO:0000256" key="3">
    <source>
        <dbReference type="ARBA" id="ARBA00022143"/>
    </source>
</evidence>
<evidence type="ECO:0000256" key="15">
    <source>
        <dbReference type="ARBA" id="ARBA00048266"/>
    </source>
</evidence>
<comment type="catalytic activity">
    <reaction evidence="17">
        <text>a 5,6-dihydrouridine in mRNA + NADP(+) = a uridine in mRNA + NADPH + H(+)</text>
        <dbReference type="Rhea" id="RHEA:69855"/>
        <dbReference type="Rhea" id="RHEA-COMP:14658"/>
        <dbReference type="Rhea" id="RHEA-COMP:17789"/>
        <dbReference type="ChEBI" id="CHEBI:15378"/>
        <dbReference type="ChEBI" id="CHEBI:57783"/>
        <dbReference type="ChEBI" id="CHEBI:58349"/>
        <dbReference type="ChEBI" id="CHEBI:65315"/>
        <dbReference type="ChEBI" id="CHEBI:74443"/>
    </reaction>
    <physiologicalReaction direction="right-to-left" evidence="17">
        <dbReference type="Rhea" id="RHEA:69857"/>
    </physiologicalReaction>
</comment>
<keyword evidence="7 20" id="KW-0819">tRNA processing</keyword>
<keyword evidence="6" id="KW-0507">mRNA processing</keyword>
<keyword evidence="8 19" id="KW-0479">Metal-binding</keyword>
<evidence type="ECO:0000256" key="7">
    <source>
        <dbReference type="ARBA" id="ARBA00022694"/>
    </source>
</evidence>
<name>A0AAD5UL42_9FUNG</name>
<evidence type="ECO:0000256" key="16">
    <source>
        <dbReference type="ARBA" id="ARBA00048342"/>
    </source>
</evidence>
<evidence type="ECO:0000256" key="19">
    <source>
        <dbReference type="PROSITE-ProRule" id="PRU00723"/>
    </source>
</evidence>
<dbReference type="SUPFAM" id="SSF51395">
    <property type="entry name" value="FMN-linked oxidoreductases"/>
    <property type="match status" value="1"/>
</dbReference>
<evidence type="ECO:0000256" key="17">
    <source>
        <dbReference type="ARBA" id="ARBA00049447"/>
    </source>
</evidence>
<dbReference type="InterPro" id="IPR018517">
    <property type="entry name" value="tRNA_hU_synthase_CS"/>
</dbReference>
<evidence type="ECO:0000256" key="4">
    <source>
        <dbReference type="ARBA" id="ARBA00022630"/>
    </source>
</evidence>
<dbReference type="EMBL" id="JADGKB010000024">
    <property type="protein sequence ID" value="KAJ3258777.1"/>
    <property type="molecule type" value="Genomic_DNA"/>
</dbReference>
<keyword evidence="10 19" id="KW-0863">Zinc-finger</keyword>
<dbReference type="EC" id="1.3.1.89" evidence="2 20"/>
<keyword evidence="9" id="KW-0677">Repeat</keyword>
<feature type="coiled-coil region" evidence="21">
    <location>
        <begin position="786"/>
        <end position="813"/>
    </location>
</feature>
<organism evidence="24 25">
    <name type="scientific">Boothiomyces macroporosus</name>
    <dbReference type="NCBI Taxonomy" id="261099"/>
    <lineage>
        <taxon>Eukaryota</taxon>
        <taxon>Fungi</taxon>
        <taxon>Fungi incertae sedis</taxon>
        <taxon>Chytridiomycota</taxon>
        <taxon>Chytridiomycota incertae sedis</taxon>
        <taxon>Chytridiomycetes</taxon>
        <taxon>Rhizophydiales</taxon>
        <taxon>Terramycetaceae</taxon>
        <taxon>Boothiomyces</taxon>
    </lineage>
</organism>
<evidence type="ECO:0000256" key="1">
    <source>
        <dbReference type="ARBA" id="ARBA00001917"/>
    </source>
</evidence>
<dbReference type="PROSITE" id="PS50103">
    <property type="entry name" value="ZF_C3H1"/>
    <property type="match status" value="1"/>
</dbReference>
<evidence type="ECO:0000256" key="6">
    <source>
        <dbReference type="ARBA" id="ARBA00022664"/>
    </source>
</evidence>
<dbReference type="FunFam" id="3.20.20.70:FF:000067">
    <property type="entry name" value="tRNA-dihydrouridine(47) synthase [NAD(P)(+)]"/>
    <property type="match status" value="1"/>
</dbReference>
<dbReference type="GO" id="GO:0102265">
    <property type="term" value="F:tRNA-dihydrouridine47 synthase activity"/>
    <property type="evidence" value="ECO:0007669"/>
    <property type="project" value="UniProtKB-EC"/>
</dbReference>
<evidence type="ECO:0000256" key="12">
    <source>
        <dbReference type="ARBA" id="ARBA00022857"/>
    </source>
</evidence>
<gene>
    <name evidence="24" type="primary">DUS3L</name>
    <name evidence="24" type="ORF">HK103_003371</name>
</gene>
<evidence type="ECO:0000313" key="25">
    <source>
        <dbReference type="Proteomes" id="UP001210925"/>
    </source>
</evidence>
<evidence type="ECO:0000256" key="18">
    <source>
        <dbReference type="ARBA" id="ARBA00049513"/>
    </source>
</evidence>
<comment type="cofactor">
    <cofactor evidence="1 20">
        <name>FMN</name>
        <dbReference type="ChEBI" id="CHEBI:58210"/>
    </cofactor>
</comment>
<keyword evidence="5 20" id="KW-0288">FMN</keyword>
<evidence type="ECO:0000256" key="21">
    <source>
        <dbReference type="SAM" id="Coils"/>
    </source>
</evidence>
<keyword evidence="14 20" id="KW-0520">NAD</keyword>
<keyword evidence="12 20" id="KW-0521">NADP</keyword>
<dbReference type="GO" id="GO:0003723">
    <property type="term" value="F:RNA binding"/>
    <property type="evidence" value="ECO:0007669"/>
    <property type="project" value="TreeGrafter"/>
</dbReference>
<comment type="catalytic activity">
    <reaction evidence="18">
        <text>5,6-dihydrouridine(47) in tRNA + NADP(+) = uridine(47) in tRNA + NADPH + H(+)</text>
        <dbReference type="Rhea" id="RHEA:53360"/>
        <dbReference type="Rhea" id="RHEA-COMP:13539"/>
        <dbReference type="Rhea" id="RHEA-COMP:13540"/>
        <dbReference type="ChEBI" id="CHEBI:15378"/>
        <dbReference type="ChEBI" id="CHEBI:57783"/>
        <dbReference type="ChEBI" id="CHEBI:58349"/>
        <dbReference type="ChEBI" id="CHEBI:65315"/>
        <dbReference type="ChEBI" id="CHEBI:74443"/>
        <dbReference type="EC" id="1.3.1.89"/>
    </reaction>
    <physiologicalReaction direction="right-to-left" evidence="18">
        <dbReference type="Rhea" id="RHEA:53362"/>
    </physiologicalReaction>
</comment>
<dbReference type="GO" id="GO:0006397">
    <property type="term" value="P:mRNA processing"/>
    <property type="evidence" value="ECO:0007669"/>
    <property type="project" value="UniProtKB-KW"/>
</dbReference>
<accession>A0AAD5UL42</accession>
<evidence type="ECO:0000256" key="9">
    <source>
        <dbReference type="ARBA" id="ARBA00022737"/>
    </source>
</evidence>
<feature type="region of interest" description="Disordered" evidence="22">
    <location>
        <begin position="1"/>
        <end position="71"/>
    </location>
</feature>
<evidence type="ECO:0000256" key="5">
    <source>
        <dbReference type="ARBA" id="ARBA00022643"/>
    </source>
</evidence>
<dbReference type="PROSITE" id="PS01136">
    <property type="entry name" value="UPF0034"/>
    <property type="match status" value="1"/>
</dbReference>
<evidence type="ECO:0000256" key="10">
    <source>
        <dbReference type="ARBA" id="ARBA00022771"/>
    </source>
</evidence>
<evidence type="ECO:0000256" key="8">
    <source>
        <dbReference type="ARBA" id="ARBA00022723"/>
    </source>
</evidence>
<comment type="catalytic activity">
    <reaction evidence="16">
        <text>a 5,6-dihydrouridine in mRNA + NAD(+) = a uridine in mRNA + NADH + H(+)</text>
        <dbReference type="Rhea" id="RHEA:69851"/>
        <dbReference type="Rhea" id="RHEA-COMP:14658"/>
        <dbReference type="Rhea" id="RHEA-COMP:17789"/>
        <dbReference type="ChEBI" id="CHEBI:15378"/>
        <dbReference type="ChEBI" id="CHEBI:57540"/>
        <dbReference type="ChEBI" id="CHEBI:57945"/>
        <dbReference type="ChEBI" id="CHEBI:65315"/>
        <dbReference type="ChEBI" id="CHEBI:74443"/>
    </reaction>
    <physiologicalReaction direction="right-to-left" evidence="16">
        <dbReference type="Rhea" id="RHEA:69853"/>
    </physiologicalReaction>
</comment>
<comment type="function">
    <text evidence="20">Catalyzes the synthesis of dihydrouridine, a modified base found in the D-loop of most tRNAs. Specifically modifies U47 in cytoplasmic tRNAs.</text>
</comment>
<feature type="compositionally biased region" description="Polar residues" evidence="22">
    <location>
        <begin position="1346"/>
        <end position="1360"/>
    </location>
</feature>
<dbReference type="Pfam" id="PF01207">
    <property type="entry name" value="Dus"/>
    <property type="match status" value="1"/>
</dbReference>
<dbReference type="Pfam" id="PF25585">
    <property type="entry name" value="zf-CCCH_DUS3L"/>
    <property type="match status" value="1"/>
</dbReference>
<dbReference type="InterPro" id="IPR013785">
    <property type="entry name" value="Aldolase_TIM"/>
</dbReference>
<dbReference type="InterPro" id="IPR035587">
    <property type="entry name" value="DUS-like_FMN-bd"/>
</dbReference>
<evidence type="ECO:0000256" key="11">
    <source>
        <dbReference type="ARBA" id="ARBA00022833"/>
    </source>
</evidence>
<keyword evidence="11 19" id="KW-0862">Zinc</keyword>
<evidence type="ECO:0000259" key="23">
    <source>
        <dbReference type="PROSITE" id="PS50103"/>
    </source>
</evidence>
<dbReference type="PANTHER" id="PTHR45846">
    <property type="entry name" value="TRNA-DIHYDROURIDINE(47) SYNTHASE [NAD(P)(+)]-LIKE"/>
    <property type="match status" value="1"/>
</dbReference>
<comment type="catalytic activity">
    <reaction evidence="15">
        <text>5,6-dihydrouridine(47) in tRNA + NAD(+) = uridine(47) in tRNA + NADH + H(+)</text>
        <dbReference type="Rhea" id="RHEA:53364"/>
        <dbReference type="Rhea" id="RHEA-COMP:13539"/>
        <dbReference type="Rhea" id="RHEA-COMP:13540"/>
        <dbReference type="ChEBI" id="CHEBI:15378"/>
        <dbReference type="ChEBI" id="CHEBI:57540"/>
        <dbReference type="ChEBI" id="CHEBI:57945"/>
        <dbReference type="ChEBI" id="CHEBI:65315"/>
        <dbReference type="ChEBI" id="CHEBI:74443"/>
        <dbReference type="EC" id="1.3.1.89"/>
    </reaction>
    <physiologicalReaction direction="right-to-left" evidence="15">
        <dbReference type="Rhea" id="RHEA:53366"/>
    </physiologicalReaction>
</comment>
<dbReference type="GO" id="GO:0050660">
    <property type="term" value="F:flavin adenine dinucleotide binding"/>
    <property type="evidence" value="ECO:0007669"/>
    <property type="project" value="UniProtKB-UniRule"/>
</dbReference>
<evidence type="ECO:0000256" key="14">
    <source>
        <dbReference type="ARBA" id="ARBA00023027"/>
    </source>
</evidence>
<keyword evidence="4 20" id="KW-0285">Flavoprotein</keyword>
<feature type="compositionally biased region" description="Basic and acidic residues" evidence="22">
    <location>
        <begin position="62"/>
        <end position="71"/>
    </location>
</feature>
<dbReference type="InterPro" id="IPR000571">
    <property type="entry name" value="Znf_CCCH"/>
</dbReference>
<comment type="caution">
    <text evidence="24">The sequence shown here is derived from an EMBL/GenBank/DDBJ whole genome shotgun (WGS) entry which is preliminary data.</text>
</comment>
<evidence type="ECO:0000256" key="13">
    <source>
        <dbReference type="ARBA" id="ARBA00023002"/>
    </source>
</evidence>
<comment type="similarity">
    <text evidence="20">Belongs to the dus family. Dus3 subfamily.</text>
</comment>
<feature type="region of interest" description="Disordered" evidence="22">
    <location>
        <begin position="584"/>
        <end position="629"/>
    </location>
</feature>
<feature type="domain" description="C3H1-type" evidence="23">
    <location>
        <begin position="112"/>
        <end position="137"/>
    </location>
</feature>
<feature type="zinc finger region" description="C3H1-type" evidence="19">
    <location>
        <begin position="112"/>
        <end position="137"/>
    </location>
</feature>
<evidence type="ECO:0000256" key="2">
    <source>
        <dbReference type="ARBA" id="ARBA00012376"/>
    </source>
</evidence>
<feature type="compositionally biased region" description="Basic and acidic residues" evidence="22">
    <location>
        <begin position="1"/>
        <end position="54"/>
    </location>
</feature>
<dbReference type="Gene3D" id="3.20.20.70">
    <property type="entry name" value="Aldolase class I"/>
    <property type="match status" value="1"/>
</dbReference>
<dbReference type="CDD" id="cd02801">
    <property type="entry name" value="DUS_like_FMN"/>
    <property type="match status" value="1"/>
</dbReference>
<protein>
    <recommendedName>
        <fullName evidence="3 20">tRNA-dihydrouridine(47) synthase [NAD(P)(+)]</fullName>
        <ecNumber evidence="2 20">1.3.1.89</ecNumber>
    </recommendedName>
    <alternativeName>
        <fullName evidence="20">tRNA-dihydrouridine synthase 3</fullName>
    </alternativeName>
</protein>
<reference evidence="24" key="1">
    <citation type="submission" date="2020-05" db="EMBL/GenBank/DDBJ databases">
        <title>Phylogenomic resolution of chytrid fungi.</title>
        <authorList>
            <person name="Stajich J.E."/>
            <person name="Amses K."/>
            <person name="Simmons R."/>
            <person name="Seto K."/>
            <person name="Myers J."/>
            <person name="Bonds A."/>
            <person name="Quandt C.A."/>
            <person name="Barry K."/>
            <person name="Liu P."/>
            <person name="Grigoriev I."/>
            <person name="Longcore J.E."/>
            <person name="James T.Y."/>
        </authorList>
    </citation>
    <scope>NUCLEOTIDE SEQUENCE</scope>
    <source>
        <strain evidence="24">PLAUS21</strain>
    </source>
</reference>
<sequence>MDKRTGDEIEPEAKRLRTEQDKRKPEYLKIKAEYKLEEPEETKPVVKTDKTEDKKKKRGQNKPKDRQSRGVDDGVRLCHAAANGEKCTKEVCKFSHDIQEYLKSKEPDLGDTCPVFERFGVCKYGVKCRFANAHLVDGVGITKDVTIDEHEVYKNDVSKTTLKNIRTGAIDYSRSAEFIAKTKAAKEEDEPTHTEKLEKFEEDTKEVVLRPQEKKRLNFKGKTYLAPLTTVGNLPFRKICKDFGVDITCAEMALTSNLLLGNNHEWGLMKKHASEDFFGVQLTANHHEPFTKICDAINQVLDIDFLDINLGCPVESICSRGNGSALMNRKDKMRGMIQGANYVMDCPVTVKCRTGLKDKSPFAHKLVPNFQQWGAAALTLHGRSKEQRYSRLADWEYINKCGSLIDRTVQDPMAFFGNGDIFNPEDMTRVFNDCPNVDGIMIGRGALIKPWIFKELKSGQLWDISATERLDILKEYAKVGMEYWGSDTMGINHTRKFLCEWLSFLHRYVPVGLIEVLPQKMNIRPEKFKGRNELETLMASPNVNDWVKLSEMVLGPAPASFNFIPNGILFNTIYEDSEEPGFSKMDKNGSMIVQDPKNRVGKSMSQKATKKTLSESSSNQLFPGLAGPRGSLDLQKQEAQMVDGQNREIKATNNIIPKKIVKPKGYVKNFIIQAIAEIQSKYKTGKGIPIELMDEKAEFERVSFKTRDIGTQVDTSIISMDMISDLYKKLRDDLDITQEMIRMNQRQQLKENVMKSFGNILNTLKSMRDEIDHSINNERIKCAKEINEALCDIKEENKEIEKNKEEMSKRTEMLKTFEISLKKRQHDLEKIQVKAFKINNIMLKHKLNSELEPIPVQTDPQEIIKKYQSEIHTKTEEINDLRFKLSEYVFDDKAVETKEEEKQDTKARERLKNNRTDNRTTLNVIPGVTDWLEREISRSESLNEEPRPVVDDKVLEMEKIYHQEIENIKQQRAELSSKWVEKIKVALKLQSNSGIKQLLRRQTRLLQFAFDCKRQVEKVDQETQDCLEGFTLQDLKDGKHLRKQEGAKVDSPSTIRSKNLKFGLYPLKIETKVSKLSKSQMSGTIKSPVALSPRLKSSQLEGGMSFSKRNSQGMKANFRVPDGNEPPFSALTKSGPSTDLLISSSNSLWINSKPNVMNITDHITDGRESKVHHTSSKSNVDNIGKQPFAKGSNGNIREFVKLKDERPSSLLREVLNKPVEVVDIHAQHINNSEKSQTKSTMLSKSNPLSRSAYSIPVLDISLKQAKKKSKSRYSINELERKPYSQSISKKLSEMNLSQRYSVNNSDFQSLKIVSSVDKLSERPSEVSVKMLSSRPSSARSRRLPSNCSRPSSAKTSNSRKSIATEFVVDYIQQSRPDSPPRSARP</sequence>
<evidence type="ECO:0000256" key="22">
    <source>
        <dbReference type="SAM" id="MobiDB-lite"/>
    </source>
</evidence>
<proteinExistence type="inferred from homology"/>
<dbReference type="Proteomes" id="UP001210925">
    <property type="component" value="Unassembled WGS sequence"/>
</dbReference>
<keyword evidence="21" id="KW-0175">Coiled coil</keyword>
<evidence type="ECO:0000313" key="24">
    <source>
        <dbReference type="EMBL" id="KAJ3258777.1"/>
    </source>
</evidence>
<keyword evidence="25" id="KW-1185">Reference proteome</keyword>